<dbReference type="SMART" id="SM00733">
    <property type="entry name" value="Mterf"/>
    <property type="match status" value="4"/>
</dbReference>
<sequence>MSLPVFKCSRVTKLLLTVVQKKTIWLLWGHRSVSMATSLASPLWTRSLLGGSAMSNVRIWPCRMYRVKTPDLLEGGQRWMLHVYKEVDPNATSLTPEMMSLLRSRAEQLEERGCKSYQLVECPQVLRLDTDEIDARIERLHQCGITHVSAPLIDLAKQKSPSKLAKKVAEYKDKKTAGHVSVADFWLAKFECRREDIVDAVGRNPRLFRSDIRAMCEKVDILLRHGATLDDVRAHSHVLKNRTAATIEERARELSRLCAPPLSVAWIAQSEYIYQEILHNYAASEDEQANKQSYIEKQFGGAESSDSIDLWRKIPYVSRQQFRVLRPKLEFLRSKGFTHDDIITAPYIFKLGLESMRAIYDELEAHGIETITLRLICTFSQRRAISKYRLPTHILAKVIGCAPETIGPLPKVMRVMFLQTTSVMSANFRFLRDECGFERDHVRRLPVILGHDHAVLRKHWAALPHRDELQPYDDWTRDKWRLLNVLQYFIERGNNFKHPVVFADQESEAGVPETYPVV</sequence>
<proteinExistence type="inferred from homology"/>
<keyword evidence="2" id="KW-0809">Transit peptide</keyword>
<comment type="similarity">
    <text evidence="1">Belongs to the mTERF family.</text>
</comment>
<protein>
    <submittedName>
        <fullName evidence="3">Uncharacterized protein</fullName>
    </submittedName>
</protein>
<dbReference type="GO" id="GO:0006393">
    <property type="term" value="P:termination of mitochondrial transcription"/>
    <property type="evidence" value="ECO:0007669"/>
    <property type="project" value="TreeGrafter"/>
</dbReference>
<reference evidence="3" key="1">
    <citation type="journal article" date="2023" name="Mol. Biol. Evol.">
        <title>Third-Generation Sequencing Reveals the Adaptive Role of the Epigenome in Three Deep-Sea Polychaetes.</title>
        <authorList>
            <person name="Perez M."/>
            <person name="Aroh O."/>
            <person name="Sun Y."/>
            <person name="Lan Y."/>
            <person name="Juniper S.K."/>
            <person name="Young C.R."/>
            <person name="Angers B."/>
            <person name="Qian P.Y."/>
        </authorList>
    </citation>
    <scope>NUCLEOTIDE SEQUENCE</scope>
    <source>
        <strain evidence="3">R07B-5</strain>
    </source>
</reference>
<dbReference type="EMBL" id="JAODUO010000659">
    <property type="protein sequence ID" value="KAK2176511.1"/>
    <property type="molecule type" value="Genomic_DNA"/>
</dbReference>
<dbReference type="GO" id="GO:0003676">
    <property type="term" value="F:nucleic acid binding"/>
    <property type="evidence" value="ECO:0007669"/>
    <property type="project" value="InterPro"/>
</dbReference>
<dbReference type="GO" id="GO:0005759">
    <property type="term" value="C:mitochondrial matrix"/>
    <property type="evidence" value="ECO:0007669"/>
    <property type="project" value="TreeGrafter"/>
</dbReference>
<keyword evidence="4" id="KW-1185">Reference proteome</keyword>
<dbReference type="AlphaFoldDB" id="A0AAD9KS80"/>
<dbReference type="Proteomes" id="UP001209878">
    <property type="component" value="Unassembled WGS sequence"/>
</dbReference>
<dbReference type="PANTHER" id="PTHR15437:SF6">
    <property type="entry name" value="TRANSCRIPTION TERMINATION FACTOR, MITOCHONDRIAL"/>
    <property type="match status" value="1"/>
</dbReference>
<organism evidence="3 4">
    <name type="scientific">Ridgeia piscesae</name>
    <name type="common">Tubeworm</name>
    <dbReference type="NCBI Taxonomy" id="27915"/>
    <lineage>
        <taxon>Eukaryota</taxon>
        <taxon>Metazoa</taxon>
        <taxon>Spiralia</taxon>
        <taxon>Lophotrochozoa</taxon>
        <taxon>Annelida</taxon>
        <taxon>Polychaeta</taxon>
        <taxon>Sedentaria</taxon>
        <taxon>Canalipalpata</taxon>
        <taxon>Sabellida</taxon>
        <taxon>Siboglinidae</taxon>
        <taxon>Ridgeia</taxon>
    </lineage>
</organism>
<dbReference type="InterPro" id="IPR038538">
    <property type="entry name" value="MTERF_sf"/>
</dbReference>
<dbReference type="Gene3D" id="1.25.70.10">
    <property type="entry name" value="Transcription termination factor 3, mitochondrial"/>
    <property type="match status" value="2"/>
</dbReference>
<name>A0AAD9KS80_RIDPI</name>
<evidence type="ECO:0000313" key="3">
    <source>
        <dbReference type="EMBL" id="KAK2176511.1"/>
    </source>
</evidence>
<dbReference type="PANTHER" id="PTHR15437">
    <property type="entry name" value="TRANSCRIPTION TERMINATION FACTOR, MITOCHONDRIAL"/>
    <property type="match status" value="1"/>
</dbReference>
<dbReference type="InterPro" id="IPR003690">
    <property type="entry name" value="MTERF"/>
</dbReference>
<evidence type="ECO:0000256" key="2">
    <source>
        <dbReference type="ARBA" id="ARBA00022946"/>
    </source>
</evidence>
<evidence type="ECO:0000256" key="1">
    <source>
        <dbReference type="ARBA" id="ARBA00007692"/>
    </source>
</evidence>
<accession>A0AAD9KS80</accession>
<comment type="caution">
    <text evidence="3">The sequence shown here is derived from an EMBL/GenBank/DDBJ whole genome shotgun (WGS) entry which is preliminary data.</text>
</comment>
<evidence type="ECO:0000313" key="4">
    <source>
        <dbReference type="Proteomes" id="UP001209878"/>
    </source>
</evidence>
<gene>
    <name evidence="3" type="ORF">NP493_660g02000</name>
</gene>